<dbReference type="GO" id="GO:0006338">
    <property type="term" value="P:chromatin remodeling"/>
    <property type="evidence" value="ECO:0007669"/>
    <property type="project" value="InterPro"/>
</dbReference>
<evidence type="ECO:0000313" key="8">
    <source>
        <dbReference type="Proteomes" id="UP000023152"/>
    </source>
</evidence>
<evidence type="ECO:0000256" key="5">
    <source>
        <dbReference type="SAM" id="MobiDB-lite"/>
    </source>
</evidence>
<dbReference type="PANTHER" id="PTHR46510:SF1">
    <property type="entry name" value="BROMODOMAIN ADJACENT TO ZINC FINGER DOMAIN PROTEIN 1A"/>
    <property type="match status" value="1"/>
</dbReference>
<dbReference type="GO" id="GO:0000228">
    <property type="term" value="C:nuclear chromosome"/>
    <property type="evidence" value="ECO:0007669"/>
    <property type="project" value="TreeGrafter"/>
</dbReference>
<dbReference type="InterPro" id="IPR019787">
    <property type="entry name" value="Znf_PHD-finger"/>
</dbReference>
<dbReference type="EMBL" id="ASPP01001046">
    <property type="protein sequence ID" value="ETO36052.1"/>
    <property type="molecule type" value="Genomic_DNA"/>
</dbReference>
<evidence type="ECO:0000313" key="7">
    <source>
        <dbReference type="EMBL" id="ETO36052.1"/>
    </source>
</evidence>
<evidence type="ECO:0000256" key="1">
    <source>
        <dbReference type="ARBA" id="ARBA00022723"/>
    </source>
</evidence>
<dbReference type="PANTHER" id="PTHR46510">
    <property type="entry name" value="BROMODOMAIN ADJACENT TO ZINC FINGER DOMAIN PROTEIN 1A"/>
    <property type="match status" value="1"/>
</dbReference>
<feature type="region of interest" description="Disordered" evidence="5">
    <location>
        <begin position="1"/>
        <end position="24"/>
    </location>
</feature>
<keyword evidence="3" id="KW-0862">Zinc</keyword>
<dbReference type="GO" id="GO:0008270">
    <property type="term" value="F:zinc ion binding"/>
    <property type="evidence" value="ECO:0007669"/>
    <property type="project" value="UniProtKB-KW"/>
</dbReference>
<dbReference type="GO" id="GO:0031445">
    <property type="term" value="P:regulation of heterochromatin formation"/>
    <property type="evidence" value="ECO:0007669"/>
    <property type="project" value="TreeGrafter"/>
</dbReference>
<dbReference type="OrthoDB" id="5411773at2759"/>
<dbReference type="InterPro" id="IPR011011">
    <property type="entry name" value="Znf_FYVE_PHD"/>
</dbReference>
<dbReference type="Gene3D" id="3.30.40.10">
    <property type="entry name" value="Zinc/RING finger domain, C3HC4 (zinc finger)"/>
    <property type="match status" value="1"/>
</dbReference>
<evidence type="ECO:0000256" key="2">
    <source>
        <dbReference type="ARBA" id="ARBA00022771"/>
    </source>
</evidence>
<dbReference type="InterPro" id="IPR013083">
    <property type="entry name" value="Znf_RING/FYVE/PHD"/>
</dbReference>
<comment type="caution">
    <text evidence="7">The sequence shown here is derived from an EMBL/GenBank/DDBJ whole genome shotgun (WGS) entry which is preliminary data.</text>
</comment>
<dbReference type="AlphaFoldDB" id="X6PED4"/>
<gene>
    <name evidence="7" type="ORF">RFI_01011</name>
</gene>
<dbReference type="InterPro" id="IPR019786">
    <property type="entry name" value="Zinc_finger_PHD-type_CS"/>
</dbReference>
<dbReference type="GO" id="GO:0006355">
    <property type="term" value="P:regulation of DNA-templated transcription"/>
    <property type="evidence" value="ECO:0007669"/>
    <property type="project" value="TreeGrafter"/>
</dbReference>
<protein>
    <recommendedName>
        <fullName evidence="6">PHD-type domain-containing protein</fullName>
    </recommendedName>
</protein>
<dbReference type="PROSITE" id="PS01359">
    <property type="entry name" value="ZF_PHD_1"/>
    <property type="match status" value="1"/>
</dbReference>
<dbReference type="GO" id="GO:0008623">
    <property type="term" value="C:CHRAC"/>
    <property type="evidence" value="ECO:0007669"/>
    <property type="project" value="TreeGrafter"/>
</dbReference>
<feature type="region of interest" description="Disordered" evidence="5">
    <location>
        <begin position="76"/>
        <end position="155"/>
    </location>
</feature>
<dbReference type="Pfam" id="PF00628">
    <property type="entry name" value="PHD"/>
    <property type="match status" value="1"/>
</dbReference>
<dbReference type="GO" id="GO:0045740">
    <property type="term" value="P:positive regulation of DNA replication"/>
    <property type="evidence" value="ECO:0007669"/>
    <property type="project" value="TreeGrafter"/>
</dbReference>
<dbReference type="InterPro" id="IPR001965">
    <property type="entry name" value="Znf_PHD"/>
</dbReference>
<reference evidence="7 8" key="1">
    <citation type="journal article" date="2013" name="Curr. Biol.">
        <title>The Genome of the Foraminiferan Reticulomyxa filosa.</title>
        <authorList>
            <person name="Glockner G."/>
            <person name="Hulsmann N."/>
            <person name="Schleicher M."/>
            <person name="Noegel A.A."/>
            <person name="Eichinger L."/>
            <person name="Gallinger C."/>
            <person name="Pawlowski J."/>
            <person name="Sierra R."/>
            <person name="Euteneuer U."/>
            <person name="Pillet L."/>
            <person name="Moustafa A."/>
            <person name="Platzer M."/>
            <person name="Groth M."/>
            <person name="Szafranski K."/>
            <person name="Schliwa M."/>
        </authorList>
    </citation>
    <scope>NUCLEOTIDE SEQUENCE [LARGE SCALE GENOMIC DNA]</scope>
</reference>
<keyword evidence="8" id="KW-1185">Reference proteome</keyword>
<name>X6PED4_RETFI</name>
<evidence type="ECO:0000256" key="3">
    <source>
        <dbReference type="ARBA" id="ARBA00022833"/>
    </source>
</evidence>
<dbReference type="Proteomes" id="UP000023152">
    <property type="component" value="Unassembled WGS sequence"/>
</dbReference>
<evidence type="ECO:0000259" key="6">
    <source>
        <dbReference type="PROSITE" id="PS50016"/>
    </source>
</evidence>
<organism evidence="7 8">
    <name type="scientific">Reticulomyxa filosa</name>
    <dbReference type="NCBI Taxonomy" id="46433"/>
    <lineage>
        <taxon>Eukaryota</taxon>
        <taxon>Sar</taxon>
        <taxon>Rhizaria</taxon>
        <taxon>Retaria</taxon>
        <taxon>Foraminifera</taxon>
        <taxon>Monothalamids</taxon>
        <taxon>Reticulomyxidae</taxon>
        <taxon>Reticulomyxa</taxon>
    </lineage>
</organism>
<proteinExistence type="predicted"/>
<dbReference type="GO" id="GO:0003677">
    <property type="term" value="F:DNA binding"/>
    <property type="evidence" value="ECO:0007669"/>
    <property type="project" value="TreeGrafter"/>
</dbReference>
<feature type="compositionally biased region" description="Basic residues" evidence="5">
    <location>
        <begin position="103"/>
        <end position="112"/>
    </location>
</feature>
<dbReference type="SUPFAM" id="SSF57903">
    <property type="entry name" value="FYVE/PHD zinc finger"/>
    <property type="match status" value="1"/>
</dbReference>
<evidence type="ECO:0000256" key="4">
    <source>
        <dbReference type="PROSITE-ProRule" id="PRU00146"/>
    </source>
</evidence>
<feature type="compositionally biased region" description="Acidic residues" evidence="5">
    <location>
        <begin position="117"/>
        <end position="133"/>
    </location>
</feature>
<keyword evidence="2 4" id="KW-0863">Zinc-finger</keyword>
<feature type="domain" description="PHD-type" evidence="6">
    <location>
        <begin position="25"/>
        <end position="72"/>
    </location>
</feature>
<sequence>MVVSNEEQPDDNDSKERPEDSDEDPGFCEVCGLLENITTLICDGCDGYFHALCVHLREVPEGDWFCPNCVKAREKREAQRKKRGNSMQTNSKKKNESRAEKKARSRKTTRRQLQHDNDEEEEDHNADSNDNDSDFVVAGLDEPTNDDEDFLLEQV</sequence>
<accession>X6PED4</accession>
<dbReference type="InterPro" id="IPR047171">
    <property type="entry name" value="BAZ1A"/>
</dbReference>
<dbReference type="SMART" id="SM00249">
    <property type="entry name" value="PHD"/>
    <property type="match status" value="1"/>
</dbReference>
<keyword evidence="1" id="KW-0479">Metal-binding</keyword>
<dbReference type="PROSITE" id="PS50016">
    <property type="entry name" value="ZF_PHD_2"/>
    <property type="match status" value="1"/>
</dbReference>
<feature type="compositionally biased region" description="Basic and acidic residues" evidence="5">
    <location>
        <begin position="93"/>
        <end position="102"/>
    </location>
</feature>
<feature type="compositionally biased region" description="Acidic residues" evidence="5">
    <location>
        <begin position="143"/>
        <end position="155"/>
    </location>
</feature>